<comment type="caution">
    <text evidence="1">The sequence shown here is derived from an EMBL/GenBank/DDBJ whole genome shotgun (WGS) entry which is preliminary data.</text>
</comment>
<proteinExistence type="predicted"/>
<name>A0ABW0BEA2_9ACTN</name>
<dbReference type="EMBL" id="JBHSKD010000004">
    <property type="protein sequence ID" value="MFC5175644.1"/>
    <property type="molecule type" value="Genomic_DNA"/>
</dbReference>
<gene>
    <name evidence="1" type="ORF">ACFPGP_03105</name>
</gene>
<organism evidence="1 2">
    <name type="scientific">Nocardioides taihuensis</name>
    <dbReference type="NCBI Taxonomy" id="1835606"/>
    <lineage>
        <taxon>Bacteria</taxon>
        <taxon>Bacillati</taxon>
        <taxon>Actinomycetota</taxon>
        <taxon>Actinomycetes</taxon>
        <taxon>Propionibacteriales</taxon>
        <taxon>Nocardioidaceae</taxon>
        <taxon>Nocardioides</taxon>
    </lineage>
</organism>
<reference evidence="2" key="1">
    <citation type="journal article" date="2019" name="Int. J. Syst. Evol. Microbiol.">
        <title>The Global Catalogue of Microorganisms (GCM) 10K type strain sequencing project: providing services to taxonomists for standard genome sequencing and annotation.</title>
        <authorList>
            <consortium name="The Broad Institute Genomics Platform"/>
            <consortium name="The Broad Institute Genome Sequencing Center for Infectious Disease"/>
            <person name="Wu L."/>
            <person name="Ma J."/>
        </authorList>
    </citation>
    <scope>NUCLEOTIDE SEQUENCE [LARGE SCALE GENOMIC DNA]</scope>
    <source>
        <strain evidence="2">DFY41</strain>
    </source>
</reference>
<dbReference type="RefSeq" id="WP_378586730.1">
    <property type="nucleotide sequence ID" value="NZ_JBHSKD010000004.1"/>
</dbReference>
<sequence length="499" mass="55400">MSTQIVVLAESPVLHDLSPAFADLEEGRALYPPLMQYAVCVAARIYGSQRLALTELGSGDLWRRFCDAYQRGSRDIRPMPLKPPSAKQQDDFVARLTAYPGVLAGLSERFTEVAVHQARYQGNFAPGITPDYAKPDPRHVVMGDGMYLRPLSGVHWQTDKKTGEQTLVGSRAAERPRIQKRLTDPRRDKKKALGVNHVTLSTSTPSGWIMLAAEQSFTFEGDEAELLISRVHDLLGTGLHTVVWDRVLRSVHAQRLMAERGILLVTKPVARSSKSVKSDGVTAPVLKRQRALDDFECGRPLPLGTSVFRTSGNKPAEVVRTSYFMYGTLTGGCLHELWVDGGAIFDVALDSTTWWLVKVARATIVHAVPVTDAAGGPFVVQCEWRLPCSRAAGGGHLFNMAWVADPSAHGRPKRGVDQALYDVRPFTRHDQELFKKVHGMRNHTESYHSWLKRTLGDHGRAMRNDVSGQFLDHLCIGTLANTLTYVNHERLIARSLQSR</sequence>
<evidence type="ECO:0000313" key="1">
    <source>
        <dbReference type="EMBL" id="MFC5175644.1"/>
    </source>
</evidence>
<evidence type="ECO:0000313" key="2">
    <source>
        <dbReference type="Proteomes" id="UP001596087"/>
    </source>
</evidence>
<keyword evidence="2" id="KW-1185">Reference proteome</keyword>
<protein>
    <recommendedName>
        <fullName evidence="3">Transposase</fullName>
    </recommendedName>
</protein>
<dbReference type="Proteomes" id="UP001596087">
    <property type="component" value="Unassembled WGS sequence"/>
</dbReference>
<evidence type="ECO:0008006" key="3">
    <source>
        <dbReference type="Google" id="ProtNLM"/>
    </source>
</evidence>
<accession>A0ABW0BEA2</accession>